<dbReference type="Proteomes" id="UP001479290">
    <property type="component" value="Unassembled WGS sequence"/>
</dbReference>
<keyword evidence="1" id="KW-0732">Signal</keyword>
<sequence length="146" mass="16624">MTLIAYALLAFNLSILLTVQVVESQHVPKTCQCPQTKIKVRGPFSNFTVTPKGPTCLKDEIIFKMYVHRWVYMFCYSLYFSLESYGRGTITLCVSIRKVTKAKDFWNVGKGCKGMARTIKDAYADRSPGKEGGSRQNPRLHLNLKY</sequence>
<organism evidence="2 3">
    <name type="scientific">Culter alburnus</name>
    <name type="common">Topmouth culter</name>
    <dbReference type="NCBI Taxonomy" id="194366"/>
    <lineage>
        <taxon>Eukaryota</taxon>
        <taxon>Metazoa</taxon>
        <taxon>Chordata</taxon>
        <taxon>Craniata</taxon>
        <taxon>Vertebrata</taxon>
        <taxon>Euteleostomi</taxon>
        <taxon>Actinopterygii</taxon>
        <taxon>Neopterygii</taxon>
        <taxon>Teleostei</taxon>
        <taxon>Ostariophysi</taxon>
        <taxon>Cypriniformes</taxon>
        <taxon>Xenocyprididae</taxon>
        <taxon>Xenocypridinae</taxon>
        <taxon>Culter</taxon>
    </lineage>
</organism>
<accession>A0AAW1ZSR7</accession>
<evidence type="ECO:0000256" key="1">
    <source>
        <dbReference type="SAM" id="SignalP"/>
    </source>
</evidence>
<comment type="caution">
    <text evidence="2">The sequence shown here is derived from an EMBL/GenBank/DDBJ whole genome shotgun (WGS) entry which is preliminary data.</text>
</comment>
<gene>
    <name evidence="2" type="ORF">ABG768_005547</name>
</gene>
<keyword evidence="3" id="KW-1185">Reference proteome</keyword>
<evidence type="ECO:0008006" key="4">
    <source>
        <dbReference type="Google" id="ProtNLM"/>
    </source>
</evidence>
<reference evidence="2 3" key="1">
    <citation type="submission" date="2024-05" db="EMBL/GenBank/DDBJ databases">
        <title>A high-quality chromosomal-level genome assembly of Topmouth culter (Culter alburnus).</title>
        <authorList>
            <person name="Zhao H."/>
        </authorList>
    </citation>
    <scope>NUCLEOTIDE SEQUENCE [LARGE SCALE GENOMIC DNA]</scope>
    <source>
        <strain evidence="2">CATC2023</strain>
        <tissue evidence="2">Muscle</tissue>
    </source>
</reference>
<protein>
    <recommendedName>
        <fullName evidence="4">Chemokine interleukin-8-like domain-containing protein</fullName>
    </recommendedName>
</protein>
<dbReference type="EMBL" id="JAWDJR010000013">
    <property type="protein sequence ID" value="KAK9964365.1"/>
    <property type="molecule type" value="Genomic_DNA"/>
</dbReference>
<proteinExistence type="predicted"/>
<feature type="chain" id="PRO_5043475280" description="Chemokine interleukin-8-like domain-containing protein" evidence="1">
    <location>
        <begin position="25"/>
        <end position="146"/>
    </location>
</feature>
<feature type="signal peptide" evidence="1">
    <location>
        <begin position="1"/>
        <end position="24"/>
    </location>
</feature>
<name>A0AAW1ZSR7_CULAL</name>
<dbReference type="Gene3D" id="2.40.50.40">
    <property type="match status" value="1"/>
</dbReference>
<evidence type="ECO:0000313" key="3">
    <source>
        <dbReference type="Proteomes" id="UP001479290"/>
    </source>
</evidence>
<evidence type="ECO:0000313" key="2">
    <source>
        <dbReference type="EMBL" id="KAK9964365.1"/>
    </source>
</evidence>
<dbReference type="AlphaFoldDB" id="A0AAW1ZSR7"/>